<evidence type="ECO:0000313" key="6">
    <source>
        <dbReference type="EMBL" id="CAF3944551.1"/>
    </source>
</evidence>
<dbReference type="Proteomes" id="UP000663836">
    <property type="component" value="Unassembled WGS sequence"/>
</dbReference>
<dbReference type="PANTHER" id="PTHR10680:SF28">
    <property type="entry name" value="SMP-30_GLUCONOLACTONASE_LRE-LIKE REGION DOMAIN-CONTAINING PROTEIN"/>
    <property type="match status" value="1"/>
</dbReference>
<keyword evidence="1" id="KW-0732">Signal</keyword>
<organism evidence="6 7">
    <name type="scientific">Rotaria sordida</name>
    <dbReference type="NCBI Taxonomy" id="392033"/>
    <lineage>
        <taxon>Eukaryota</taxon>
        <taxon>Metazoa</taxon>
        <taxon>Spiralia</taxon>
        <taxon>Gnathifera</taxon>
        <taxon>Rotifera</taxon>
        <taxon>Eurotatoria</taxon>
        <taxon>Bdelloidea</taxon>
        <taxon>Philodinida</taxon>
        <taxon>Philodinidae</taxon>
        <taxon>Rotaria</taxon>
    </lineage>
</organism>
<reference evidence="6" key="1">
    <citation type="submission" date="2021-02" db="EMBL/GenBank/DDBJ databases">
        <authorList>
            <person name="Nowell W R."/>
        </authorList>
    </citation>
    <scope>NUCLEOTIDE SEQUENCE</scope>
</reference>
<proteinExistence type="predicted"/>
<dbReference type="SUPFAM" id="SSF101898">
    <property type="entry name" value="NHL repeat"/>
    <property type="match status" value="1"/>
</dbReference>
<sequence>MATATTGKNSCIKCKKPKNTVKCGGCLKNFCFDHIAEHRHELSEQLDIIEHRFNEFKIDVDGEKVKPENHELMKQVDKWERESLEKIQQIANEIRYQLSSRVTTLDFKFKQLTEKLIQCRRENDFAEPDIQFFNEELKLLKDHLINLSDVKIEHDSTALINKIRLTTTAKFQRNLNLTSNTTWIQNGITVAGGNLRGNAMNQLSGPQGLCVDDDQTIYIADYNNHRIMEWKCGATTGRVVAGGNGKGNRPDQLRDPTDVIIDKEGDSLIICDYFNRRVVRWSRQNGRNGETIISNVGCYGLTMDNDGFLYVVDSEKHEVKRYRMGESEGEVVAGENGQEDRLNQLDEPRYIFIDKDHSLYVSEWGNHRVMKWSKDAKEGIVVAGGQGQGRSLAQLSYPYGIFVDESGAVYVVDCSSHRIVRWIEGDAQGSVIVGGNDEGKQSNQLSTPVGLSVDREGNLYVIDNGNERTRGQHVDFNKLRVEYHVPNIDEIGFVCEFVETFFCSESDIIE</sequence>
<evidence type="ECO:0000313" key="5">
    <source>
        <dbReference type="EMBL" id="CAF1394414.1"/>
    </source>
</evidence>
<evidence type="ECO:0000256" key="4">
    <source>
        <dbReference type="PROSITE-ProRule" id="PRU00504"/>
    </source>
</evidence>
<gene>
    <name evidence="6" type="ORF">JBS370_LOCUS23186</name>
    <name evidence="5" type="ORF">ZHD862_LOCUS32792</name>
</gene>
<dbReference type="GO" id="GO:0005576">
    <property type="term" value="C:extracellular region"/>
    <property type="evidence" value="ECO:0007669"/>
    <property type="project" value="TreeGrafter"/>
</dbReference>
<evidence type="ECO:0000313" key="7">
    <source>
        <dbReference type="Proteomes" id="UP000663836"/>
    </source>
</evidence>
<dbReference type="EMBL" id="CAJOBD010003379">
    <property type="protein sequence ID" value="CAF3944551.1"/>
    <property type="molecule type" value="Genomic_DNA"/>
</dbReference>
<dbReference type="CDD" id="cd05819">
    <property type="entry name" value="NHL"/>
    <property type="match status" value="1"/>
</dbReference>
<name>A0A819K595_9BILA</name>
<accession>A0A819K595</accession>
<evidence type="ECO:0000256" key="1">
    <source>
        <dbReference type="ARBA" id="ARBA00022729"/>
    </source>
</evidence>
<dbReference type="Gene3D" id="2.120.10.30">
    <property type="entry name" value="TolB, C-terminal domain"/>
    <property type="match status" value="1"/>
</dbReference>
<keyword evidence="3" id="KW-0325">Glycoprotein</keyword>
<keyword evidence="2" id="KW-0677">Repeat</keyword>
<dbReference type="InterPro" id="IPR011042">
    <property type="entry name" value="6-blade_b-propeller_TolB-like"/>
</dbReference>
<dbReference type="AlphaFoldDB" id="A0A819K595"/>
<protein>
    <submittedName>
        <fullName evidence="6">Uncharacterized protein</fullName>
    </submittedName>
</protein>
<dbReference type="Proteomes" id="UP000663864">
    <property type="component" value="Unassembled WGS sequence"/>
</dbReference>
<evidence type="ECO:0000256" key="2">
    <source>
        <dbReference type="ARBA" id="ARBA00022737"/>
    </source>
</evidence>
<dbReference type="PROSITE" id="PS51125">
    <property type="entry name" value="NHL"/>
    <property type="match status" value="1"/>
</dbReference>
<dbReference type="PANTHER" id="PTHR10680">
    <property type="entry name" value="PEPTIDYL-GLYCINE ALPHA-AMIDATING MONOOXYGENASE"/>
    <property type="match status" value="1"/>
</dbReference>
<feature type="repeat" description="NHL" evidence="4">
    <location>
        <begin position="202"/>
        <end position="227"/>
    </location>
</feature>
<dbReference type="Gene3D" id="2.40.10.500">
    <property type="match status" value="1"/>
</dbReference>
<dbReference type="Pfam" id="PF01436">
    <property type="entry name" value="NHL"/>
    <property type="match status" value="1"/>
</dbReference>
<comment type="caution">
    <text evidence="6">The sequence shown here is derived from an EMBL/GenBank/DDBJ whole genome shotgun (WGS) entry which is preliminary data.</text>
</comment>
<dbReference type="EMBL" id="CAJNOT010003658">
    <property type="protein sequence ID" value="CAF1394414.1"/>
    <property type="molecule type" value="Genomic_DNA"/>
</dbReference>
<evidence type="ECO:0000256" key="3">
    <source>
        <dbReference type="ARBA" id="ARBA00023180"/>
    </source>
</evidence>
<dbReference type="InterPro" id="IPR001258">
    <property type="entry name" value="NHL_repeat"/>
</dbReference>